<accession>A0A3A2ZKJ8</accession>
<reference evidence="2" key="1">
    <citation type="submission" date="2017-02" db="EMBL/GenBank/DDBJ databases">
        <authorList>
            <person name="Tafer H."/>
            <person name="Lopandic K."/>
        </authorList>
    </citation>
    <scope>NUCLEOTIDE SEQUENCE [LARGE SCALE GENOMIC DNA]</scope>
    <source>
        <strain evidence="2">CBS 366.77</strain>
    </source>
</reference>
<evidence type="ECO:0000313" key="2">
    <source>
        <dbReference type="Proteomes" id="UP000266188"/>
    </source>
</evidence>
<sequence>MGNFNEGPFPHGVTLKKFEGTIYKTEDMDFRLTKIQKELYQAMGVSRRQATFDAENVQTGEPVIMKIWAEYNNIPMLQHKFAAIV</sequence>
<organism evidence="1 2">
    <name type="scientific">Aspergillus sclerotialis</name>
    <dbReference type="NCBI Taxonomy" id="2070753"/>
    <lineage>
        <taxon>Eukaryota</taxon>
        <taxon>Fungi</taxon>
        <taxon>Dikarya</taxon>
        <taxon>Ascomycota</taxon>
        <taxon>Pezizomycotina</taxon>
        <taxon>Eurotiomycetes</taxon>
        <taxon>Eurotiomycetidae</taxon>
        <taxon>Eurotiales</taxon>
        <taxon>Aspergillaceae</taxon>
        <taxon>Aspergillus</taxon>
        <taxon>Aspergillus subgen. Polypaecilum</taxon>
    </lineage>
</organism>
<evidence type="ECO:0000313" key="1">
    <source>
        <dbReference type="EMBL" id="RJE21917.1"/>
    </source>
</evidence>
<comment type="caution">
    <text evidence="1">The sequence shown here is derived from an EMBL/GenBank/DDBJ whole genome shotgun (WGS) entry which is preliminary data.</text>
</comment>
<name>A0A3A2ZKJ8_9EURO</name>
<gene>
    <name evidence="1" type="ORF">PHISCL_05762</name>
</gene>
<proteinExistence type="predicted"/>
<dbReference type="OrthoDB" id="4426603at2759"/>
<dbReference type="EMBL" id="MVGC01000198">
    <property type="protein sequence ID" value="RJE21917.1"/>
    <property type="molecule type" value="Genomic_DNA"/>
</dbReference>
<keyword evidence="2" id="KW-1185">Reference proteome</keyword>
<protein>
    <submittedName>
        <fullName evidence="1">Uncharacterized protein</fullName>
    </submittedName>
</protein>
<dbReference type="Proteomes" id="UP000266188">
    <property type="component" value="Unassembled WGS sequence"/>
</dbReference>
<dbReference type="AlphaFoldDB" id="A0A3A2ZKJ8"/>